<keyword evidence="3" id="KW-0677">Repeat</keyword>
<evidence type="ECO:0000256" key="1">
    <source>
        <dbReference type="ARBA" id="ARBA00007323"/>
    </source>
</evidence>
<dbReference type="InterPro" id="IPR001751">
    <property type="entry name" value="S100/CaBP7/8-like_CS"/>
</dbReference>
<feature type="signal peptide" evidence="5">
    <location>
        <begin position="1"/>
        <end position="20"/>
    </location>
</feature>
<evidence type="ECO:0000256" key="3">
    <source>
        <dbReference type="ARBA" id="ARBA00022737"/>
    </source>
</evidence>
<keyword evidence="2" id="KW-0479">Metal-binding</keyword>
<dbReference type="GO" id="GO:0070062">
    <property type="term" value="C:extracellular exosome"/>
    <property type="evidence" value="ECO:0007669"/>
    <property type="project" value="TreeGrafter"/>
</dbReference>
<protein>
    <submittedName>
        <fullName evidence="7">Protein S100-P</fullName>
    </submittedName>
</protein>
<dbReference type="InterPro" id="IPR002048">
    <property type="entry name" value="EF_hand_dom"/>
</dbReference>
<gene>
    <name evidence="7" type="ORF">EOD39_3594</name>
</gene>
<dbReference type="PROSITE" id="PS50222">
    <property type="entry name" value="EF_HAND_2"/>
    <property type="match status" value="1"/>
</dbReference>
<dbReference type="CDD" id="cd00213">
    <property type="entry name" value="S-100"/>
    <property type="match status" value="1"/>
</dbReference>
<dbReference type="InterPro" id="IPR034325">
    <property type="entry name" value="S-100_dom"/>
</dbReference>
<dbReference type="GO" id="GO:0046914">
    <property type="term" value="F:transition metal ion binding"/>
    <property type="evidence" value="ECO:0007669"/>
    <property type="project" value="InterPro"/>
</dbReference>
<dbReference type="GO" id="GO:0005509">
    <property type="term" value="F:calcium ion binding"/>
    <property type="evidence" value="ECO:0007669"/>
    <property type="project" value="InterPro"/>
</dbReference>
<keyword evidence="5" id="KW-0732">Signal</keyword>
<reference evidence="7 8" key="1">
    <citation type="submission" date="2019-01" db="EMBL/GenBank/DDBJ databases">
        <title>Draft Genome and Complete Hox-Cluster Characterization of the Sterlet Sturgeon (Acipenser ruthenus).</title>
        <authorList>
            <person name="Wei Q."/>
        </authorList>
    </citation>
    <scope>NUCLEOTIDE SEQUENCE [LARGE SCALE GENOMIC DNA]</scope>
    <source>
        <strain evidence="7">WHYD16114868_AA</strain>
        <tissue evidence="7">Blood</tissue>
    </source>
</reference>
<evidence type="ECO:0000256" key="4">
    <source>
        <dbReference type="ARBA" id="ARBA00022837"/>
    </source>
</evidence>
<evidence type="ECO:0000259" key="6">
    <source>
        <dbReference type="PROSITE" id="PS50222"/>
    </source>
</evidence>
<dbReference type="Gene3D" id="1.10.238.10">
    <property type="entry name" value="EF-hand"/>
    <property type="match status" value="1"/>
</dbReference>
<dbReference type="PANTHER" id="PTHR11639:SF134">
    <property type="entry name" value="PROTEIN S100-A1-RELATED"/>
    <property type="match status" value="1"/>
</dbReference>
<evidence type="ECO:0000313" key="7">
    <source>
        <dbReference type="EMBL" id="RXM36283.1"/>
    </source>
</evidence>
<evidence type="ECO:0000256" key="2">
    <source>
        <dbReference type="ARBA" id="ARBA00022723"/>
    </source>
</evidence>
<dbReference type="GO" id="GO:0005737">
    <property type="term" value="C:cytoplasm"/>
    <property type="evidence" value="ECO:0007669"/>
    <property type="project" value="TreeGrafter"/>
</dbReference>
<dbReference type="AlphaFoldDB" id="A0A444UMA6"/>
<accession>A0A444UMA6</accession>
<dbReference type="PANTHER" id="PTHR11639">
    <property type="entry name" value="S100 CALCIUM-BINDING PROTEIN"/>
    <property type="match status" value="1"/>
</dbReference>
<dbReference type="InterPro" id="IPR013787">
    <property type="entry name" value="S100_Ca-bd_sub"/>
</dbReference>
<dbReference type="SUPFAM" id="SSF47473">
    <property type="entry name" value="EF-hand"/>
    <property type="match status" value="1"/>
</dbReference>
<proteinExistence type="inferred from homology"/>
<evidence type="ECO:0000256" key="5">
    <source>
        <dbReference type="SAM" id="SignalP"/>
    </source>
</evidence>
<dbReference type="InterPro" id="IPR011992">
    <property type="entry name" value="EF-hand-dom_pair"/>
</dbReference>
<dbReference type="Pfam" id="PF01023">
    <property type="entry name" value="S_100"/>
    <property type="match status" value="1"/>
</dbReference>
<evidence type="ECO:0000313" key="8">
    <source>
        <dbReference type="Proteomes" id="UP000289886"/>
    </source>
</evidence>
<dbReference type="PROSITE" id="PS00303">
    <property type="entry name" value="S100_CABP"/>
    <property type="match status" value="1"/>
</dbReference>
<dbReference type="EMBL" id="SCEB01214271">
    <property type="protein sequence ID" value="RXM36283.1"/>
    <property type="molecule type" value="Genomic_DNA"/>
</dbReference>
<sequence length="251" mass="27082">MNKLTMLQGYLFFAYWYSIAQDQGEAAADYESVLEMDAIEGPQEAVEANSSSSQGSTQWVGITEKTAKMSQLETAMVMIMKTFDKYSGADDNKGCLSKAELKTLMEKEFPSFLKGAKNQDEVDKLMKTLDHNGDSQVDFNEFVILIAALTCACHGCSALSIYTATPPQPVPILSIYTATPPQPVPTLSIYTATPPQPVPAMSIYTATPPQPVPALSIYTATPPQPVPALSIYTATPPQPVPALSIYTATLP</sequence>
<name>A0A444UMA6_ACIRT</name>
<keyword evidence="4" id="KW-0106">Calcium</keyword>
<feature type="domain" description="EF-hand" evidence="6">
    <location>
        <begin position="117"/>
        <end position="152"/>
    </location>
</feature>
<feature type="chain" id="PRO_5019119200" evidence="5">
    <location>
        <begin position="21"/>
        <end position="251"/>
    </location>
</feature>
<comment type="caution">
    <text evidence="7">The sequence shown here is derived from an EMBL/GenBank/DDBJ whole genome shotgun (WGS) entry which is preliminary data.</text>
</comment>
<dbReference type="SMART" id="SM00054">
    <property type="entry name" value="EFh"/>
    <property type="match status" value="2"/>
</dbReference>
<dbReference type="GO" id="GO:0043542">
    <property type="term" value="P:endothelial cell migration"/>
    <property type="evidence" value="ECO:0007669"/>
    <property type="project" value="TreeGrafter"/>
</dbReference>
<keyword evidence="8" id="KW-1185">Reference proteome</keyword>
<comment type="similarity">
    <text evidence="1">Belongs to the S-100 family.</text>
</comment>
<organism evidence="7 8">
    <name type="scientific">Acipenser ruthenus</name>
    <name type="common">Sterlet sturgeon</name>
    <dbReference type="NCBI Taxonomy" id="7906"/>
    <lineage>
        <taxon>Eukaryota</taxon>
        <taxon>Metazoa</taxon>
        <taxon>Chordata</taxon>
        <taxon>Craniata</taxon>
        <taxon>Vertebrata</taxon>
        <taxon>Euteleostomi</taxon>
        <taxon>Actinopterygii</taxon>
        <taxon>Chondrostei</taxon>
        <taxon>Acipenseriformes</taxon>
        <taxon>Acipenseridae</taxon>
        <taxon>Acipenser</taxon>
    </lineage>
</organism>
<dbReference type="Proteomes" id="UP000289886">
    <property type="component" value="Unassembled WGS sequence"/>
</dbReference>
<dbReference type="GO" id="GO:0048306">
    <property type="term" value="F:calcium-dependent protein binding"/>
    <property type="evidence" value="ECO:0007669"/>
    <property type="project" value="TreeGrafter"/>
</dbReference>
<dbReference type="SMART" id="SM01394">
    <property type="entry name" value="S_100"/>
    <property type="match status" value="1"/>
</dbReference>